<accession>A0A1V9EFL5</accession>
<evidence type="ECO:0000313" key="2">
    <source>
        <dbReference type="Proteomes" id="UP000192276"/>
    </source>
</evidence>
<dbReference type="EMBL" id="LWBP01000262">
    <property type="protein sequence ID" value="OQP44918.1"/>
    <property type="molecule type" value="Genomic_DNA"/>
</dbReference>
<gene>
    <name evidence="1" type="ORF">A4R26_32500</name>
</gene>
<evidence type="ECO:0000313" key="1">
    <source>
        <dbReference type="EMBL" id="OQP44918.1"/>
    </source>
</evidence>
<evidence type="ECO:0008006" key="3">
    <source>
        <dbReference type="Google" id="ProtNLM"/>
    </source>
</evidence>
<proteinExistence type="predicted"/>
<dbReference type="Proteomes" id="UP000192276">
    <property type="component" value="Unassembled WGS sequence"/>
</dbReference>
<reference evidence="2" key="1">
    <citation type="submission" date="2016-04" db="EMBL/GenBank/DDBJ databases">
        <authorList>
            <person name="Chen L."/>
            <person name="Zhuang W."/>
            <person name="Wang G."/>
        </authorList>
    </citation>
    <scope>NUCLEOTIDE SEQUENCE [LARGE SCALE GENOMIC DNA]</scope>
    <source>
        <strain evidence="2">208</strain>
    </source>
</reference>
<organism evidence="1 2">
    <name type="scientific">Niastella populi</name>
    <dbReference type="NCBI Taxonomy" id="550983"/>
    <lineage>
        <taxon>Bacteria</taxon>
        <taxon>Pseudomonadati</taxon>
        <taxon>Bacteroidota</taxon>
        <taxon>Chitinophagia</taxon>
        <taxon>Chitinophagales</taxon>
        <taxon>Chitinophagaceae</taxon>
        <taxon>Niastella</taxon>
    </lineage>
</organism>
<name>A0A1V9EFL5_9BACT</name>
<keyword evidence="2" id="KW-1185">Reference proteome</keyword>
<protein>
    <recommendedName>
        <fullName evidence="3">Phage integrase SAM-like domain-containing protein</fullName>
    </recommendedName>
</protein>
<comment type="caution">
    <text evidence="1">The sequence shown here is derived from an EMBL/GenBank/DDBJ whole genome shotgun (WGS) entry which is preliminary data.</text>
</comment>
<dbReference type="AlphaFoldDB" id="A0A1V9EFL5"/>
<sequence length="100" mass="12253">MKKLELGSVYVDPINAYLSYREKCGVRNIHNKFQYYRKLDQFILKEGIKNISFTQDQASRWRMPFQKESETGRYKRINYTKKFFEYLFIRGDDVFQFSDH</sequence>